<dbReference type="Proteomes" id="UP000287651">
    <property type="component" value="Unassembled WGS sequence"/>
</dbReference>
<evidence type="ECO:0000313" key="2">
    <source>
        <dbReference type="EMBL" id="RRT34034.1"/>
    </source>
</evidence>
<protein>
    <submittedName>
        <fullName evidence="2">Uncharacterized protein</fullName>
    </submittedName>
</protein>
<dbReference type="AlphaFoldDB" id="A0A426X3I1"/>
<reference evidence="2 3" key="1">
    <citation type="journal article" date="2014" name="Agronomy (Basel)">
        <title>A Draft Genome Sequence for Ensete ventricosum, the Drought-Tolerant Tree Against Hunger.</title>
        <authorList>
            <person name="Harrison J."/>
            <person name="Moore K.A."/>
            <person name="Paszkiewicz K."/>
            <person name="Jones T."/>
            <person name="Grant M."/>
            <person name="Ambacheew D."/>
            <person name="Muzemil S."/>
            <person name="Studholme D.J."/>
        </authorList>
    </citation>
    <scope>NUCLEOTIDE SEQUENCE [LARGE SCALE GENOMIC DNA]</scope>
</reference>
<accession>A0A426X3I1</accession>
<name>A0A426X3I1_ENSVE</name>
<sequence length="128" mass="14610">MQVSRNVDLLFFAQTGYRSNAHRAIRQDRAGRQPSPRHSGSLFEVKQRIRELNTHASKARLSRRGRGSFSSYSSSSTKPTAPKEQYYRSILRGYVRTIYSSRELSHLREAHIIFLLRAPPSSRAMSAG</sequence>
<proteinExistence type="predicted"/>
<organism evidence="2 3">
    <name type="scientific">Ensete ventricosum</name>
    <name type="common">Abyssinian banana</name>
    <name type="synonym">Musa ensete</name>
    <dbReference type="NCBI Taxonomy" id="4639"/>
    <lineage>
        <taxon>Eukaryota</taxon>
        <taxon>Viridiplantae</taxon>
        <taxon>Streptophyta</taxon>
        <taxon>Embryophyta</taxon>
        <taxon>Tracheophyta</taxon>
        <taxon>Spermatophyta</taxon>
        <taxon>Magnoliopsida</taxon>
        <taxon>Liliopsida</taxon>
        <taxon>Zingiberales</taxon>
        <taxon>Musaceae</taxon>
        <taxon>Ensete</taxon>
    </lineage>
</organism>
<feature type="compositionally biased region" description="Basic residues" evidence="1">
    <location>
        <begin position="57"/>
        <end position="66"/>
    </location>
</feature>
<dbReference type="EMBL" id="AMZH03027701">
    <property type="protein sequence ID" value="RRT34034.1"/>
    <property type="molecule type" value="Genomic_DNA"/>
</dbReference>
<evidence type="ECO:0000313" key="3">
    <source>
        <dbReference type="Proteomes" id="UP000287651"/>
    </source>
</evidence>
<gene>
    <name evidence="2" type="ORF">B296_00055237</name>
</gene>
<feature type="region of interest" description="Disordered" evidence="1">
    <location>
        <begin position="22"/>
        <end position="82"/>
    </location>
</feature>
<evidence type="ECO:0000256" key="1">
    <source>
        <dbReference type="SAM" id="MobiDB-lite"/>
    </source>
</evidence>
<feature type="compositionally biased region" description="Low complexity" evidence="1">
    <location>
        <begin position="67"/>
        <end position="76"/>
    </location>
</feature>
<comment type="caution">
    <text evidence="2">The sequence shown here is derived from an EMBL/GenBank/DDBJ whole genome shotgun (WGS) entry which is preliminary data.</text>
</comment>